<comment type="caution">
    <text evidence="13">The sequence shown here is derived from an EMBL/GenBank/DDBJ whole genome shotgun (WGS) entry which is preliminary data.</text>
</comment>
<evidence type="ECO:0000256" key="7">
    <source>
        <dbReference type="ARBA" id="ARBA00022691"/>
    </source>
</evidence>
<dbReference type="GO" id="GO:0008168">
    <property type="term" value="F:methyltransferase activity"/>
    <property type="evidence" value="ECO:0007669"/>
    <property type="project" value="UniProtKB-KW"/>
</dbReference>
<keyword evidence="5" id="KW-0489">Methyltransferase</keyword>
<dbReference type="EMBL" id="JALLBG020000196">
    <property type="protein sequence ID" value="KAL3759864.1"/>
    <property type="molecule type" value="Genomic_DNA"/>
</dbReference>
<name>A0ABD3M743_9STRA</name>
<keyword evidence="8" id="KW-0479">Metal-binding</keyword>
<dbReference type="InterPro" id="IPR013785">
    <property type="entry name" value="Aldolase_TIM"/>
</dbReference>
<comment type="cofactor">
    <cofactor evidence="1">
        <name>[4Fe-4S] cluster</name>
        <dbReference type="ChEBI" id="CHEBI:49883"/>
    </cofactor>
</comment>
<evidence type="ECO:0000256" key="9">
    <source>
        <dbReference type="ARBA" id="ARBA00023004"/>
    </source>
</evidence>
<reference evidence="13 14" key="1">
    <citation type="submission" date="2024-10" db="EMBL/GenBank/DDBJ databases">
        <title>Updated reference genomes for cyclostephanoid diatoms.</title>
        <authorList>
            <person name="Roberts W.R."/>
            <person name="Alverson A.J."/>
        </authorList>
    </citation>
    <scope>NUCLEOTIDE SEQUENCE [LARGE SCALE GENOMIC DNA]</scope>
    <source>
        <strain evidence="13 14">AJA232-27</strain>
    </source>
</reference>
<keyword evidence="4" id="KW-0963">Cytoplasm</keyword>
<dbReference type="GO" id="GO:0046872">
    <property type="term" value="F:metal ion binding"/>
    <property type="evidence" value="ECO:0007669"/>
    <property type="project" value="UniProtKB-KW"/>
</dbReference>
<keyword evidence="3" id="KW-0004">4Fe-4S</keyword>
<dbReference type="SFLD" id="SFLDG01062">
    <property type="entry name" value="methyltransferase_(Class_A)"/>
    <property type="match status" value="1"/>
</dbReference>
<feature type="region of interest" description="Disordered" evidence="11">
    <location>
        <begin position="76"/>
        <end position="114"/>
    </location>
</feature>
<gene>
    <name evidence="13" type="ORF">ACHAWU_007608</name>
</gene>
<keyword evidence="6" id="KW-0808">Transferase</keyword>
<keyword evidence="10" id="KW-0411">Iron-sulfur</keyword>
<dbReference type="GO" id="GO:0005737">
    <property type="term" value="C:cytoplasm"/>
    <property type="evidence" value="ECO:0007669"/>
    <property type="project" value="UniProtKB-SubCell"/>
</dbReference>
<organism evidence="13 14">
    <name type="scientific">Discostella pseudostelligera</name>
    <dbReference type="NCBI Taxonomy" id="259834"/>
    <lineage>
        <taxon>Eukaryota</taxon>
        <taxon>Sar</taxon>
        <taxon>Stramenopiles</taxon>
        <taxon>Ochrophyta</taxon>
        <taxon>Bacillariophyta</taxon>
        <taxon>Coscinodiscophyceae</taxon>
        <taxon>Thalassiosirophycidae</taxon>
        <taxon>Stephanodiscales</taxon>
        <taxon>Stephanodiscaceae</taxon>
        <taxon>Discostella</taxon>
    </lineage>
</organism>
<protein>
    <recommendedName>
        <fullName evidence="12">Radical SAM core domain-containing protein</fullName>
    </recommendedName>
</protein>
<dbReference type="Gene3D" id="3.20.20.70">
    <property type="entry name" value="Aldolase class I"/>
    <property type="match status" value="1"/>
</dbReference>
<evidence type="ECO:0000259" key="12">
    <source>
        <dbReference type="PROSITE" id="PS51918"/>
    </source>
</evidence>
<dbReference type="PANTHER" id="PTHR30544:SF5">
    <property type="entry name" value="RADICAL SAM CORE DOMAIN-CONTAINING PROTEIN"/>
    <property type="match status" value="1"/>
</dbReference>
<dbReference type="SUPFAM" id="SSF102114">
    <property type="entry name" value="Radical SAM enzymes"/>
    <property type="match status" value="1"/>
</dbReference>
<feature type="domain" description="Radical SAM core" evidence="12">
    <location>
        <begin position="256"/>
        <end position="530"/>
    </location>
</feature>
<dbReference type="GO" id="GO:0032259">
    <property type="term" value="P:methylation"/>
    <property type="evidence" value="ECO:0007669"/>
    <property type="project" value="UniProtKB-KW"/>
</dbReference>
<dbReference type="GO" id="GO:0051539">
    <property type="term" value="F:4 iron, 4 sulfur cluster binding"/>
    <property type="evidence" value="ECO:0007669"/>
    <property type="project" value="UniProtKB-KW"/>
</dbReference>
<evidence type="ECO:0000256" key="10">
    <source>
        <dbReference type="ARBA" id="ARBA00023014"/>
    </source>
</evidence>
<evidence type="ECO:0000256" key="5">
    <source>
        <dbReference type="ARBA" id="ARBA00022603"/>
    </source>
</evidence>
<proteinExistence type="predicted"/>
<feature type="compositionally biased region" description="Low complexity" evidence="11">
    <location>
        <begin position="77"/>
        <end position="90"/>
    </location>
</feature>
<dbReference type="Proteomes" id="UP001530293">
    <property type="component" value="Unassembled WGS sequence"/>
</dbReference>
<evidence type="ECO:0000256" key="8">
    <source>
        <dbReference type="ARBA" id="ARBA00022723"/>
    </source>
</evidence>
<accession>A0ABD3M743</accession>
<evidence type="ECO:0000256" key="4">
    <source>
        <dbReference type="ARBA" id="ARBA00022490"/>
    </source>
</evidence>
<dbReference type="SFLD" id="SFLDS00029">
    <property type="entry name" value="Radical_SAM"/>
    <property type="match status" value="1"/>
</dbReference>
<evidence type="ECO:0000256" key="3">
    <source>
        <dbReference type="ARBA" id="ARBA00022485"/>
    </source>
</evidence>
<evidence type="ECO:0000256" key="6">
    <source>
        <dbReference type="ARBA" id="ARBA00022679"/>
    </source>
</evidence>
<dbReference type="InterPro" id="IPR040072">
    <property type="entry name" value="Methyltransferase_A"/>
</dbReference>
<dbReference type="AlphaFoldDB" id="A0ABD3M743"/>
<dbReference type="InterPro" id="IPR004383">
    <property type="entry name" value="rRNA_lsu_MTrfase_RlmN/Cfr"/>
</dbReference>
<evidence type="ECO:0000256" key="2">
    <source>
        <dbReference type="ARBA" id="ARBA00004496"/>
    </source>
</evidence>
<feature type="compositionally biased region" description="Low complexity" evidence="11">
    <location>
        <begin position="152"/>
        <end position="170"/>
    </location>
</feature>
<keyword evidence="7" id="KW-0949">S-adenosyl-L-methionine</keyword>
<comment type="subcellular location">
    <subcellularLocation>
        <location evidence="2">Cytoplasm</location>
    </subcellularLocation>
</comment>
<evidence type="ECO:0000313" key="13">
    <source>
        <dbReference type="EMBL" id="KAL3759864.1"/>
    </source>
</evidence>
<dbReference type="SFLD" id="SFLDF00275">
    <property type="entry name" value="adenosine_C2_methyltransferase"/>
    <property type="match status" value="1"/>
</dbReference>
<keyword evidence="14" id="KW-1185">Reference proteome</keyword>
<dbReference type="InterPro" id="IPR058240">
    <property type="entry name" value="rSAM_sf"/>
</dbReference>
<dbReference type="PROSITE" id="PS51918">
    <property type="entry name" value="RADICAL_SAM"/>
    <property type="match status" value="1"/>
</dbReference>
<evidence type="ECO:0000313" key="14">
    <source>
        <dbReference type="Proteomes" id="UP001530293"/>
    </source>
</evidence>
<feature type="compositionally biased region" description="Low complexity" evidence="11">
    <location>
        <begin position="100"/>
        <end position="111"/>
    </location>
</feature>
<feature type="region of interest" description="Disordered" evidence="11">
    <location>
        <begin position="152"/>
        <end position="171"/>
    </location>
</feature>
<dbReference type="InterPro" id="IPR007197">
    <property type="entry name" value="rSAM"/>
</dbReference>
<sequence>MTVRRVVTITTTAFVVLLHIYTLAPLCTGGLAYNAHHHTVICRRGTRQRQQPQQPSCPARRRVWWSSANTATHQRQLLATSSSLSSSTSTNTENDDILESTATTSPSSPSPHRTALSMNIDELSIVLGGKGRARIAWDCYVEGVDPQYLFHSTSSSGGTTTSTSSSSSSTIPIEYQNPEQLKRQILPTPRQTQPLGSSTLTLLSNLHSHCINGQIENGLATLVHTSTSSDGTTKLLLRLRDGLEVETVLIPFWNDDEGRTTVCISSQVGCKQACQFCATGKMGKIRSLTVDEILVQLFYAKKIVRLSGRGSTATTLANDDDGDDGATPMMTTMQQQLPKISNIVFMGMGEPTDNASAVRHAINIMTQNELFQLSANRVTVSTVAPTPHSFAEFGDSRCVLAWSVHATRDELRKQLVPTTKYTMAELRDGLIETLRNRRLRTCMIEVALMDGVNDSMREADEMAEFILYISNSVSGSKLICNLIPYNDIGAVATTSMGHFRKPTMERVLAFQQRLQAAGIYAHVRGTRGDDESAACGQLVTSRNKKETAMQG</sequence>
<keyword evidence="9" id="KW-0408">Iron</keyword>
<evidence type="ECO:0000256" key="1">
    <source>
        <dbReference type="ARBA" id="ARBA00001966"/>
    </source>
</evidence>
<dbReference type="PANTHER" id="PTHR30544">
    <property type="entry name" value="23S RRNA METHYLTRANSFERASE"/>
    <property type="match status" value="1"/>
</dbReference>
<evidence type="ECO:0000256" key="11">
    <source>
        <dbReference type="SAM" id="MobiDB-lite"/>
    </source>
</evidence>